<name>A0A9Q1GV64_9CARY</name>
<gene>
    <name evidence="10" type="ORF">Cgig2_017923</name>
</gene>
<dbReference type="OrthoDB" id="10260889at2759"/>
<dbReference type="Pfam" id="PF01148">
    <property type="entry name" value="CTP_transf_1"/>
    <property type="match status" value="1"/>
</dbReference>
<keyword evidence="6" id="KW-0808">Transferase</keyword>
<feature type="transmembrane region" description="Helical" evidence="9">
    <location>
        <begin position="215"/>
        <end position="235"/>
    </location>
</feature>
<keyword evidence="9" id="KW-1133">Transmembrane helix</keyword>
<dbReference type="PANTHER" id="PTHR47101">
    <property type="entry name" value="PHOSPHATIDATE CYTIDYLYLTRANSFERASE 5, CHLOROPLASTIC"/>
    <property type="match status" value="1"/>
</dbReference>
<dbReference type="GO" id="GO:0004605">
    <property type="term" value="F:phosphatidate cytidylyltransferase activity"/>
    <property type="evidence" value="ECO:0007669"/>
    <property type="project" value="UniProtKB-EC"/>
</dbReference>
<proteinExistence type="predicted"/>
<keyword evidence="5" id="KW-0444">Lipid biosynthesis</keyword>
<dbReference type="AlphaFoldDB" id="A0A9Q1GV64"/>
<evidence type="ECO:0000256" key="9">
    <source>
        <dbReference type="SAM" id="Phobius"/>
    </source>
</evidence>
<comment type="pathway">
    <text evidence="3">Lipid metabolism.</text>
</comment>
<dbReference type="Proteomes" id="UP001153076">
    <property type="component" value="Unassembled WGS sequence"/>
</dbReference>
<dbReference type="PANTHER" id="PTHR47101:SF1">
    <property type="entry name" value="PHOSPHATIDATE CYTIDYLYLTRANSFERASE 4, CHLOROPLASTIC"/>
    <property type="match status" value="1"/>
</dbReference>
<feature type="transmembrane region" description="Helical" evidence="9">
    <location>
        <begin position="184"/>
        <end position="208"/>
    </location>
</feature>
<feature type="transmembrane region" description="Helical" evidence="9">
    <location>
        <begin position="255"/>
        <end position="286"/>
    </location>
</feature>
<keyword evidence="6" id="KW-0548">Nucleotidyltransferase</keyword>
<protein>
    <recommendedName>
        <fullName evidence="4">phosphatidate cytidylyltransferase</fullName>
        <ecNumber evidence="4">2.7.7.41</ecNumber>
    </recommendedName>
</protein>
<keyword evidence="7" id="KW-0594">Phospholipid biosynthesis</keyword>
<dbReference type="EMBL" id="JAKOGI010001417">
    <property type="protein sequence ID" value="KAJ8425730.1"/>
    <property type="molecule type" value="Genomic_DNA"/>
</dbReference>
<comment type="pathway">
    <text evidence="2">Phospholipid metabolism; CDP-diacylglycerol biosynthesis; CDP-diacylglycerol from sn-glycerol 3-phosphate: step 3/3.</text>
</comment>
<evidence type="ECO:0000256" key="6">
    <source>
        <dbReference type="ARBA" id="ARBA00022695"/>
    </source>
</evidence>
<reference evidence="10" key="1">
    <citation type="submission" date="2022-04" db="EMBL/GenBank/DDBJ databases">
        <title>Carnegiea gigantea Genome sequencing and assembly v2.</title>
        <authorList>
            <person name="Copetti D."/>
            <person name="Sanderson M.J."/>
            <person name="Burquez A."/>
            <person name="Wojciechowski M.F."/>
        </authorList>
    </citation>
    <scope>NUCLEOTIDE SEQUENCE</scope>
    <source>
        <strain evidence="10">SGP5-SGP5p</strain>
        <tissue evidence="10">Aerial part</tissue>
    </source>
</reference>
<dbReference type="GO" id="GO:0008654">
    <property type="term" value="P:phospholipid biosynthetic process"/>
    <property type="evidence" value="ECO:0007669"/>
    <property type="project" value="UniProtKB-KW"/>
</dbReference>
<feature type="transmembrane region" description="Helical" evidence="9">
    <location>
        <begin position="119"/>
        <end position="148"/>
    </location>
</feature>
<keyword evidence="7" id="KW-0443">Lipid metabolism</keyword>
<evidence type="ECO:0000256" key="2">
    <source>
        <dbReference type="ARBA" id="ARBA00005119"/>
    </source>
</evidence>
<organism evidence="10 11">
    <name type="scientific">Carnegiea gigantea</name>
    <dbReference type="NCBI Taxonomy" id="171969"/>
    <lineage>
        <taxon>Eukaryota</taxon>
        <taxon>Viridiplantae</taxon>
        <taxon>Streptophyta</taxon>
        <taxon>Embryophyta</taxon>
        <taxon>Tracheophyta</taxon>
        <taxon>Spermatophyta</taxon>
        <taxon>Magnoliopsida</taxon>
        <taxon>eudicotyledons</taxon>
        <taxon>Gunneridae</taxon>
        <taxon>Pentapetalae</taxon>
        <taxon>Caryophyllales</taxon>
        <taxon>Cactineae</taxon>
        <taxon>Cactaceae</taxon>
        <taxon>Cactoideae</taxon>
        <taxon>Echinocereeae</taxon>
        <taxon>Carnegiea</taxon>
    </lineage>
</organism>
<keyword evidence="11" id="KW-1185">Reference proteome</keyword>
<evidence type="ECO:0000256" key="8">
    <source>
        <dbReference type="ARBA" id="ARBA00023264"/>
    </source>
</evidence>
<evidence type="ECO:0000313" key="10">
    <source>
        <dbReference type="EMBL" id="KAJ8425730.1"/>
    </source>
</evidence>
<comment type="caution">
    <text evidence="10">The sequence shown here is derived from an EMBL/GenBank/DDBJ whole genome shotgun (WGS) entry which is preliminary data.</text>
</comment>
<evidence type="ECO:0000256" key="1">
    <source>
        <dbReference type="ARBA" id="ARBA00001698"/>
    </source>
</evidence>
<dbReference type="EC" id="2.7.7.41" evidence="4"/>
<evidence type="ECO:0000256" key="3">
    <source>
        <dbReference type="ARBA" id="ARBA00005189"/>
    </source>
</evidence>
<keyword evidence="8" id="KW-1208">Phospholipid metabolism</keyword>
<feature type="transmembrane region" description="Helical" evidence="9">
    <location>
        <begin position="332"/>
        <end position="352"/>
    </location>
</feature>
<keyword evidence="9" id="KW-0472">Membrane</keyword>
<sequence length="401" mass="43276">MTLQLGMKNCNLVSRFVASFHPFPRSLPFTKAEEGCSAPTKLNIRLISDGSPQILWIQKAMLPSHKLILALAKAESDRGDGGDIKKEVDEGWDLLDRKDPHLEEQDNTKQLQKRILSGLVIGISAGGAILMGGWVFTVAVAAAAFIAAREYFELVKGVGNATGVSLPQHVSGVCSFLCALMPIWTLYCGHVDIPLTFAAYILVIALLLQRGDPCFDQLTGAFFGLFYCGYLPSFWVKLRCGLTVPALNTRYNWPFLLGGLAHWTVGLVATLLTVSSIIAADTYAFLGGKAFGRTPVTNISPKKTLEGAVLGLASCVATSIVLFKILCWPRSLLSVIALGFLNFFGSFFGDLVESVIKRDASVKDSGSLIPGHGGILDRADSYIFTGALVYSFINTLPLYGV</sequence>
<keyword evidence="9" id="KW-0812">Transmembrane</keyword>
<evidence type="ECO:0000256" key="4">
    <source>
        <dbReference type="ARBA" id="ARBA00012487"/>
    </source>
</evidence>
<comment type="catalytic activity">
    <reaction evidence="1">
        <text>a 1,2-diacyl-sn-glycero-3-phosphate + CTP + H(+) = a CDP-1,2-diacyl-sn-glycerol + diphosphate</text>
        <dbReference type="Rhea" id="RHEA:16229"/>
        <dbReference type="ChEBI" id="CHEBI:15378"/>
        <dbReference type="ChEBI" id="CHEBI:33019"/>
        <dbReference type="ChEBI" id="CHEBI:37563"/>
        <dbReference type="ChEBI" id="CHEBI:58332"/>
        <dbReference type="ChEBI" id="CHEBI:58608"/>
        <dbReference type="EC" id="2.7.7.41"/>
    </reaction>
</comment>
<accession>A0A9Q1GV64</accession>
<feature type="transmembrane region" description="Helical" evidence="9">
    <location>
        <begin position="307"/>
        <end position="326"/>
    </location>
</feature>
<evidence type="ECO:0000256" key="5">
    <source>
        <dbReference type="ARBA" id="ARBA00022516"/>
    </source>
</evidence>
<evidence type="ECO:0000256" key="7">
    <source>
        <dbReference type="ARBA" id="ARBA00023209"/>
    </source>
</evidence>
<evidence type="ECO:0000313" key="11">
    <source>
        <dbReference type="Proteomes" id="UP001153076"/>
    </source>
</evidence>